<dbReference type="GO" id="GO:0005794">
    <property type="term" value="C:Golgi apparatus"/>
    <property type="evidence" value="ECO:0007669"/>
    <property type="project" value="TreeGrafter"/>
</dbReference>
<dbReference type="PANTHER" id="PTHR43173">
    <property type="entry name" value="ABC1 FAMILY PROTEIN"/>
    <property type="match status" value="1"/>
</dbReference>
<dbReference type="AlphaFoldDB" id="A0AAD6L5C2"/>
<organism evidence="1 2">
    <name type="scientific">Salix udensis</name>
    <dbReference type="NCBI Taxonomy" id="889485"/>
    <lineage>
        <taxon>Eukaryota</taxon>
        <taxon>Viridiplantae</taxon>
        <taxon>Streptophyta</taxon>
        <taxon>Embryophyta</taxon>
        <taxon>Tracheophyta</taxon>
        <taxon>Spermatophyta</taxon>
        <taxon>Magnoliopsida</taxon>
        <taxon>eudicotyledons</taxon>
        <taxon>Gunneridae</taxon>
        <taxon>Pentapetalae</taxon>
        <taxon>rosids</taxon>
        <taxon>fabids</taxon>
        <taxon>Malpighiales</taxon>
        <taxon>Salicaceae</taxon>
        <taxon>Saliceae</taxon>
        <taxon>Salix</taxon>
    </lineage>
</organism>
<accession>A0AAD6L5C2</accession>
<gene>
    <name evidence="1" type="ORF">OIU84_000038</name>
</gene>
<comment type="caution">
    <text evidence="1">The sequence shown here is derived from an EMBL/GenBank/DDBJ whole genome shotgun (WGS) entry which is preliminary data.</text>
</comment>
<protein>
    <submittedName>
        <fullName evidence="1">Uncharacterized protein</fullName>
    </submittedName>
</protein>
<sequence length="210" mass="23794">MLPESILGETFLEKYIDHSDAVTVIDEKRTYVVRAPAKHPIYENFRVKAFKALLTSTSSDEQLTALGELLYQGGNSFDIAVIEIFIGGNFRFDLPDIHDSAIGNVTKIFTALYFCNFLVSKEPPHRPILLDFGLTKRISSSMKHSLAKMFLATAEGDHVALLSSFSEMGLKLRLDFPEQAMDFISVFFHQLPQVKLLNMQNLWESKEQET</sequence>
<proteinExistence type="predicted"/>
<dbReference type="Proteomes" id="UP001162972">
    <property type="component" value="Chromosome 18"/>
</dbReference>
<dbReference type="GO" id="GO:0005783">
    <property type="term" value="C:endoplasmic reticulum"/>
    <property type="evidence" value="ECO:0007669"/>
    <property type="project" value="TreeGrafter"/>
</dbReference>
<dbReference type="EMBL" id="JAPFFJ010000001">
    <property type="protein sequence ID" value="KAJ6434719.1"/>
    <property type="molecule type" value="Genomic_DNA"/>
</dbReference>
<name>A0AAD6L5C2_9ROSI</name>
<dbReference type="PANTHER" id="PTHR43173:SF3">
    <property type="entry name" value="ABC1 FAMILY PROTEIN"/>
    <property type="match status" value="1"/>
</dbReference>
<evidence type="ECO:0000313" key="1">
    <source>
        <dbReference type="EMBL" id="KAJ6434719.1"/>
    </source>
</evidence>
<evidence type="ECO:0000313" key="2">
    <source>
        <dbReference type="Proteomes" id="UP001162972"/>
    </source>
</evidence>
<keyword evidence="2" id="KW-1185">Reference proteome</keyword>
<reference evidence="1 2" key="1">
    <citation type="journal article" date="2023" name="Int. J. Mol. Sci.">
        <title>De Novo Assembly and Annotation of 11 Diverse Shrub Willow (Salix) Genomes Reveals Novel Gene Organization in Sex-Linked Regions.</title>
        <authorList>
            <person name="Hyden B."/>
            <person name="Feng K."/>
            <person name="Yates T.B."/>
            <person name="Jawdy S."/>
            <person name="Cereghino C."/>
            <person name="Smart L.B."/>
            <person name="Muchero W."/>
        </authorList>
    </citation>
    <scope>NUCLEOTIDE SEQUENCE [LARGE SCALE GENOMIC DNA]</scope>
    <source>
        <tissue evidence="1">Shoot tip</tissue>
    </source>
</reference>
<dbReference type="InterPro" id="IPR051130">
    <property type="entry name" value="Mito_struct-func_regulator"/>
</dbReference>